<dbReference type="Gene3D" id="3.30.300.20">
    <property type="match status" value="1"/>
</dbReference>
<dbReference type="Pfam" id="PF02566">
    <property type="entry name" value="OsmC"/>
    <property type="match status" value="1"/>
</dbReference>
<sequence>MMAIYTNKVVWKEEHLGYTYCENGTEMEFSAPPALHGHPDMMTPEDAYMMAVNTCVHMMVIWAAERFKLELISFECTAEGEVEEFLDQTSWFKTVTLRPYLKVRNSSEKVVLRALNMARKYSTIAQSVKSQIVIEPIIEIV</sequence>
<dbReference type="SUPFAM" id="SSF82784">
    <property type="entry name" value="OsmC-like"/>
    <property type="match status" value="1"/>
</dbReference>
<dbReference type="InterPro" id="IPR015946">
    <property type="entry name" value="KH_dom-like_a/b"/>
</dbReference>
<name>A0A0W8E5R7_9ZZZZ</name>
<organism evidence="1">
    <name type="scientific">hydrocarbon metagenome</name>
    <dbReference type="NCBI Taxonomy" id="938273"/>
    <lineage>
        <taxon>unclassified sequences</taxon>
        <taxon>metagenomes</taxon>
        <taxon>ecological metagenomes</taxon>
    </lineage>
</organism>
<protein>
    <recommendedName>
        <fullName evidence="2">OsmC/ohr family protein</fullName>
    </recommendedName>
</protein>
<evidence type="ECO:0000313" key="1">
    <source>
        <dbReference type="EMBL" id="KUG03954.1"/>
    </source>
</evidence>
<evidence type="ECO:0008006" key="2">
    <source>
        <dbReference type="Google" id="ProtNLM"/>
    </source>
</evidence>
<dbReference type="InterPro" id="IPR003718">
    <property type="entry name" value="OsmC/Ohr_fam"/>
</dbReference>
<proteinExistence type="predicted"/>
<dbReference type="EMBL" id="LNQE01001864">
    <property type="protein sequence ID" value="KUG03954.1"/>
    <property type="molecule type" value="Genomic_DNA"/>
</dbReference>
<dbReference type="InterPro" id="IPR036102">
    <property type="entry name" value="OsmC/Ohrsf"/>
</dbReference>
<gene>
    <name evidence="1" type="ORF">ASZ90_018616</name>
</gene>
<comment type="caution">
    <text evidence="1">The sequence shown here is derived from an EMBL/GenBank/DDBJ whole genome shotgun (WGS) entry which is preliminary data.</text>
</comment>
<dbReference type="AlphaFoldDB" id="A0A0W8E5R7"/>
<reference evidence="1" key="1">
    <citation type="journal article" date="2015" name="Proc. Natl. Acad. Sci. U.S.A.">
        <title>Networks of energetic and metabolic interactions define dynamics in microbial communities.</title>
        <authorList>
            <person name="Embree M."/>
            <person name="Liu J.K."/>
            <person name="Al-Bassam M.M."/>
            <person name="Zengler K."/>
        </authorList>
    </citation>
    <scope>NUCLEOTIDE SEQUENCE</scope>
</reference>
<accession>A0A0W8E5R7</accession>